<dbReference type="KEGG" id="cja:CJA_0039"/>
<dbReference type="AlphaFoldDB" id="B3PFC3"/>
<accession>B3PFC3</accession>
<keyword evidence="2 4" id="KW-0472">Membrane</keyword>
<evidence type="ECO:0000256" key="4">
    <source>
        <dbReference type="RuleBase" id="RU003357"/>
    </source>
</evidence>
<dbReference type="OrthoDB" id="8727862at2"/>
<dbReference type="InterPro" id="IPR037066">
    <property type="entry name" value="Plug_dom_sf"/>
</dbReference>
<evidence type="ECO:0000256" key="2">
    <source>
        <dbReference type="ARBA" id="ARBA00023136"/>
    </source>
</evidence>
<dbReference type="InterPro" id="IPR010104">
    <property type="entry name" value="TonB_rcpt_bac"/>
</dbReference>
<dbReference type="Gene3D" id="2.40.170.20">
    <property type="entry name" value="TonB-dependent receptor, beta-barrel domain"/>
    <property type="match status" value="1"/>
</dbReference>
<keyword evidence="9" id="KW-1185">Reference proteome</keyword>
<gene>
    <name evidence="8" type="ordered locus">CJA_0039</name>
</gene>
<proteinExistence type="inferred from homology"/>
<dbReference type="Pfam" id="PF00593">
    <property type="entry name" value="TonB_dep_Rec_b-barrel"/>
    <property type="match status" value="1"/>
</dbReference>
<reference evidence="8 9" key="1">
    <citation type="journal article" date="2008" name="J. Bacteriol.">
        <title>Insights into plant cell wall degradation from the genome sequence of the soil bacterium Cellvibrio japonicus.</title>
        <authorList>
            <person name="Deboy R.T."/>
            <person name="Mongodin E.F."/>
            <person name="Fouts D.E."/>
            <person name="Tailford L.E."/>
            <person name="Khouri H."/>
            <person name="Emerson J.B."/>
            <person name="Mohamoud Y."/>
            <person name="Watkins K."/>
            <person name="Henrissat B."/>
            <person name="Gilbert H.J."/>
            <person name="Nelson K.E."/>
        </authorList>
    </citation>
    <scope>NUCLEOTIDE SEQUENCE [LARGE SCALE GENOMIC DNA]</scope>
    <source>
        <strain evidence="8 9">Ueda107</strain>
    </source>
</reference>
<dbReference type="eggNOG" id="COG1629">
    <property type="taxonomic scope" value="Bacteria"/>
</dbReference>
<sequence length="978" mass="109618">MHKKRLLPLCIALAASGHLYAQETDTREVVEEITVTGVRQAELNAREAERGKSIFSSVISQDDAGNFADQNVAESLQRLPGITLQKSEGEGRFISVRGLGPGFVSVQQNGSELASAGSDDRAFALDAIPADLLGAIEVFKSLTPDMDLNSIGGAVNVKTVSAFDRKKDSFRVTVQDYYQDYMEEHSPKVSMQGTHLFLDNTIGLGYSLSWEERKTANYEMLHHETTDMRYVQENITGVETPDPTDLDSYMLIPFEFQNRQEIAERERTAASIDLGWKPTDSGEYYLRSSYTKFTDNDLAWREYYRFGQAGPGDIAYLDRDTNTFGMVDTDIQQQMFIQYGESETSSASVGGKHEFEFNSGRLIIDGDISWSDSTYDKPDGKRVQFRVRDVPVIGRAGKEFIVGQAISADALAELAGTTTTGWTDIGGYSGAGINLAAFSFDNLFLEASSRADELQSYGMNFKFEIDEGFVSYWKAGFNYKERTRDRNQDRWSIVPRDESQHCPQTEDFAICQDVARNTNLSRVETAEVDHPSFVYPAITLNGANQLIDTVRAIATEGNQSGLESIYRDYNMSEDSFAAYFMGEFRLADNQWLIAGARWDETKFSSTGFLAINNDNFSLGNDETVKVDYSIPLDSQANKYDNVLPSLHYRWEPREDVLVRSSIWTSFTRPSYDQARAFANIESNFELCNPVTNVCSTTPDANTGIPLSEFTLGPNNTLRLGNPNLVAMTSVNYDASVSWYIDENIFLQAAFFYKDIDDYIVEVRGARAALDELPVRLPVDQVDAFIIPSDLELNNVSWTANGDRAKVYGAEFSYNHNFDNGLFLHNNLTVMSSAAYAGDSIRAGKTQLPEQADTTFNTTVGWENDVVSVRLIGNYVSDILKRIGSCPAGSEGYLIVQAGDDRSPCNKWADVYQDDTFSLDFKATWQVNKNIKIYFDAMNITDEYMTQYYEGNQYSGGNVMYKSEVYGRSFQIGLNYKFL</sequence>
<protein>
    <submittedName>
        <fullName evidence="8">Putative TonB dependent receptor</fullName>
    </submittedName>
</protein>
<evidence type="ECO:0000259" key="7">
    <source>
        <dbReference type="Pfam" id="PF07715"/>
    </source>
</evidence>
<keyword evidence="5" id="KW-0732">Signal</keyword>
<organism evidence="8 9">
    <name type="scientific">Cellvibrio japonicus (strain Ueda107)</name>
    <name type="common">Pseudomonas fluorescens subsp. cellulosa</name>
    <dbReference type="NCBI Taxonomy" id="498211"/>
    <lineage>
        <taxon>Bacteria</taxon>
        <taxon>Pseudomonadati</taxon>
        <taxon>Pseudomonadota</taxon>
        <taxon>Gammaproteobacteria</taxon>
        <taxon>Cellvibrionales</taxon>
        <taxon>Cellvibrionaceae</taxon>
        <taxon>Cellvibrio</taxon>
    </lineage>
</organism>
<evidence type="ECO:0000259" key="6">
    <source>
        <dbReference type="Pfam" id="PF00593"/>
    </source>
</evidence>
<feature type="chain" id="PRO_5002796542" evidence="5">
    <location>
        <begin position="22"/>
        <end position="978"/>
    </location>
</feature>
<comment type="similarity">
    <text evidence="4">Belongs to the TonB-dependent receptor family.</text>
</comment>
<evidence type="ECO:0000256" key="3">
    <source>
        <dbReference type="ARBA" id="ARBA00023237"/>
    </source>
</evidence>
<dbReference type="InterPro" id="IPR036942">
    <property type="entry name" value="Beta-barrel_TonB_sf"/>
</dbReference>
<evidence type="ECO:0000256" key="5">
    <source>
        <dbReference type="SAM" id="SignalP"/>
    </source>
</evidence>
<evidence type="ECO:0000256" key="1">
    <source>
        <dbReference type="ARBA" id="ARBA00004442"/>
    </source>
</evidence>
<name>B3PFC3_CELJU</name>
<feature type="domain" description="TonB-dependent receptor-like beta-barrel" evidence="6">
    <location>
        <begin position="420"/>
        <end position="939"/>
    </location>
</feature>
<dbReference type="RefSeq" id="WP_012485723.1">
    <property type="nucleotide sequence ID" value="NC_010995.1"/>
</dbReference>
<evidence type="ECO:0000313" key="8">
    <source>
        <dbReference type="EMBL" id="ACE85363.1"/>
    </source>
</evidence>
<keyword evidence="8" id="KW-0675">Receptor</keyword>
<feature type="signal peptide" evidence="5">
    <location>
        <begin position="1"/>
        <end position="21"/>
    </location>
</feature>
<dbReference type="Proteomes" id="UP000001036">
    <property type="component" value="Chromosome"/>
</dbReference>
<dbReference type="SUPFAM" id="SSF56935">
    <property type="entry name" value="Porins"/>
    <property type="match status" value="1"/>
</dbReference>
<dbReference type="NCBIfam" id="TIGR01782">
    <property type="entry name" value="TonB-Xanth-Caul"/>
    <property type="match status" value="1"/>
</dbReference>
<comment type="subcellular location">
    <subcellularLocation>
        <location evidence="1 4">Cell outer membrane</location>
    </subcellularLocation>
</comment>
<dbReference type="GO" id="GO:0009279">
    <property type="term" value="C:cell outer membrane"/>
    <property type="evidence" value="ECO:0007669"/>
    <property type="project" value="UniProtKB-SubCell"/>
</dbReference>
<keyword evidence="4" id="KW-0798">TonB box</keyword>
<keyword evidence="3" id="KW-0998">Cell outer membrane</keyword>
<dbReference type="EMBL" id="CP000934">
    <property type="protein sequence ID" value="ACE85363.1"/>
    <property type="molecule type" value="Genomic_DNA"/>
</dbReference>
<feature type="domain" description="TonB-dependent receptor plug" evidence="7">
    <location>
        <begin position="57"/>
        <end position="153"/>
    </location>
</feature>
<dbReference type="eggNOG" id="COG4771">
    <property type="taxonomic scope" value="Bacteria"/>
</dbReference>
<evidence type="ECO:0000313" key="9">
    <source>
        <dbReference type="Proteomes" id="UP000001036"/>
    </source>
</evidence>
<dbReference type="PANTHER" id="PTHR40980">
    <property type="entry name" value="PLUG DOMAIN-CONTAINING PROTEIN"/>
    <property type="match status" value="1"/>
</dbReference>
<dbReference type="InterPro" id="IPR012910">
    <property type="entry name" value="Plug_dom"/>
</dbReference>
<dbReference type="HOGENOM" id="CLU_006935_1_2_6"/>
<dbReference type="InterPro" id="IPR000531">
    <property type="entry name" value="Beta-barrel_TonB"/>
</dbReference>
<dbReference type="Pfam" id="PF07715">
    <property type="entry name" value="Plug"/>
    <property type="match status" value="1"/>
</dbReference>
<dbReference type="Gene3D" id="2.170.130.10">
    <property type="entry name" value="TonB-dependent receptor, plug domain"/>
    <property type="match status" value="1"/>
</dbReference>
<dbReference type="STRING" id="498211.CJA_0039"/>
<dbReference type="PANTHER" id="PTHR40980:SF4">
    <property type="entry name" value="TONB-DEPENDENT RECEPTOR-LIKE BETA-BARREL DOMAIN-CONTAINING PROTEIN"/>
    <property type="match status" value="1"/>
</dbReference>